<dbReference type="GO" id="GO:0005886">
    <property type="term" value="C:plasma membrane"/>
    <property type="evidence" value="ECO:0007669"/>
    <property type="project" value="UniProtKB-SubCell"/>
</dbReference>
<feature type="transmembrane region" description="Helical" evidence="6">
    <location>
        <begin position="347"/>
        <end position="364"/>
    </location>
</feature>
<dbReference type="PRINTS" id="PR01035">
    <property type="entry name" value="TCRTETA"/>
</dbReference>
<keyword evidence="3 6" id="KW-0812">Transmembrane</keyword>
<evidence type="ECO:0000256" key="4">
    <source>
        <dbReference type="ARBA" id="ARBA00022989"/>
    </source>
</evidence>
<dbReference type="InterPro" id="IPR020846">
    <property type="entry name" value="MFS_dom"/>
</dbReference>
<feature type="transmembrane region" description="Helical" evidence="6">
    <location>
        <begin position="281"/>
        <end position="305"/>
    </location>
</feature>
<dbReference type="PANTHER" id="PTHR43683:SF1">
    <property type="entry name" value="MULTIDRUG EFFLUX PROTEIN YFMO"/>
    <property type="match status" value="1"/>
</dbReference>
<dbReference type="Proteomes" id="UP000287756">
    <property type="component" value="Chromosome"/>
</dbReference>
<dbReference type="RefSeq" id="WP_128523281.1">
    <property type="nucleotide sequence ID" value="NZ_CP026118.1"/>
</dbReference>
<feature type="transmembrane region" description="Helical" evidence="6">
    <location>
        <begin position="150"/>
        <end position="173"/>
    </location>
</feature>
<feature type="transmembrane region" description="Helical" evidence="6">
    <location>
        <begin position="25"/>
        <end position="43"/>
    </location>
</feature>
<feature type="transmembrane region" description="Helical" evidence="6">
    <location>
        <begin position="311"/>
        <end position="335"/>
    </location>
</feature>
<feature type="transmembrane region" description="Helical" evidence="6">
    <location>
        <begin position="256"/>
        <end position="274"/>
    </location>
</feature>
<name>A0A410M9S5_9BACI</name>
<dbReference type="AlphaFoldDB" id="A0A410M9S5"/>
<sequence>METQHNRVPDISIAEDPGILKQPKAVWAVFFACIIAFMGLGLVDPILPAIAKQLDADPSEVTLLFTSYNAVMAVAMLVTGFITSRIGMKRTLLSGIVIIALFSALGGFSNGIWELVFLRGGWGLGNALFVATALTAIVTLSNSGNAKAIILYEAAIGLGISVGPLIGGSLGAIVWRGPFFGVAGLMVIAFIGLIVLMPKTNTGRVTTKRTSLADPFRALKHRSLLVLGLTAALYNFGFFTLLAYSPFVLGLNEHGLGFVFLGWGGLLAVTSVYMAPKLQQWFGTVSSMCMMLFIFSLVLFAMGMWTSTQWVVIAAVIFAGALLGNINTLITTAVMNASPVERSTASAAYSFLRFLGGAIAPFMAGKLSEIYTPSLPFLVGGGVVFLSVVFIIFNNGHIQHVDKAEAH</sequence>
<evidence type="ECO:0000256" key="1">
    <source>
        <dbReference type="ARBA" id="ARBA00004651"/>
    </source>
</evidence>
<dbReference type="InterPro" id="IPR011701">
    <property type="entry name" value="MFS"/>
</dbReference>
<dbReference type="GO" id="GO:0022857">
    <property type="term" value="F:transmembrane transporter activity"/>
    <property type="evidence" value="ECO:0007669"/>
    <property type="project" value="InterPro"/>
</dbReference>
<dbReference type="Gene3D" id="1.20.1250.20">
    <property type="entry name" value="MFS general substrate transporter like domains"/>
    <property type="match status" value="1"/>
</dbReference>
<dbReference type="PANTHER" id="PTHR43683">
    <property type="entry name" value="MULTIDRUG EFFLUX PROTEIN YFMO"/>
    <property type="match status" value="1"/>
</dbReference>
<dbReference type="InterPro" id="IPR001958">
    <property type="entry name" value="Tet-R_TetA/multi-R_MdtG-like"/>
</dbReference>
<reference evidence="8 9" key="1">
    <citation type="submission" date="2018-01" db="EMBL/GenBank/DDBJ databases">
        <title>The whole genome sequencing and assembly of Halobacillus litoralis ERB031 strain.</title>
        <authorList>
            <person name="Lee S.-J."/>
            <person name="Park M.-K."/>
            <person name="Kim J.-Y."/>
            <person name="Lee Y.-J."/>
            <person name="Yi H."/>
            <person name="Bahn Y.-S."/>
            <person name="Kim J.F."/>
            <person name="Lee D.-W."/>
        </authorList>
    </citation>
    <scope>NUCLEOTIDE SEQUENCE [LARGE SCALE GENOMIC DNA]</scope>
    <source>
        <strain evidence="8 9">ERB 031</strain>
    </source>
</reference>
<dbReference type="KEGG" id="hli:HLI_04210"/>
<evidence type="ECO:0000256" key="5">
    <source>
        <dbReference type="ARBA" id="ARBA00023136"/>
    </source>
</evidence>
<keyword evidence="4 6" id="KW-1133">Transmembrane helix</keyword>
<feature type="transmembrane region" description="Helical" evidence="6">
    <location>
        <begin position="370"/>
        <end position="393"/>
    </location>
</feature>
<dbReference type="Pfam" id="PF07690">
    <property type="entry name" value="MFS_1"/>
    <property type="match status" value="1"/>
</dbReference>
<gene>
    <name evidence="8" type="ORF">HLI_04210</name>
</gene>
<evidence type="ECO:0000259" key="7">
    <source>
        <dbReference type="PROSITE" id="PS50850"/>
    </source>
</evidence>
<proteinExistence type="predicted"/>
<feature type="transmembrane region" description="Helical" evidence="6">
    <location>
        <begin position="224"/>
        <end position="244"/>
    </location>
</feature>
<evidence type="ECO:0000256" key="6">
    <source>
        <dbReference type="SAM" id="Phobius"/>
    </source>
</evidence>
<accession>A0A410M9S5</accession>
<feature type="transmembrane region" description="Helical" evidence="6">
    <location>
        <begin position="119"/>
        <end position="138"/>
    </location>
</feature>
<feature type="transmembrane region" description="Helical" evidence="6">
    <location>
        <begin position="179"/>
        <end position="198"/>
    </location>
</feature>
<evidence type="ECO:0000256" key="2">
    <source>
        <dbReference type="ARBA" id="ARBA00022448"/>
    </source>
</evidence>
<comment type="subcellular location">
    <subcellularLocation>
        <location evidence="1">Cell membrane</location>
        <topology evidence="1">Multi-pass membrane protein</topology>
    </subcellularLocation>
</comment>
<dbReference type="OrthoDB" id="66811at2"/>
<keyword evidence="5 6" id="KW-0472">Membrane</keyword>
<evidence type="ECO:0000256" key="3">
    <source>
        <dbReference type="ARBA" id="ARBA00022692"/>
    </source>
</evidence>
<dbReference type="SUPFAM" id="SSF103473">
    <property type="entry name" value="MFS general substrate transporter"/>
    <property type="match status" value="1"/>
</dbReference>
<dbReference type="CDD" id="cd17474">
    <property type="entry name" value="MFS_YfmO_like"/>
    <property type="match status" value="1"/>
</dbReference>
<dbReference type="EMBL" id="CP026118">
    <property type="protein sequence ID" value="QAS51481.1"/>
    <property type="molecule type" value="Genomic_DNA"/>
</dbReference>
<dbReference type="InterPro" id="IPR053200">
    <property type="entry name" value="YfmO-like"/>
</dbReference>
<feature type="transmembrane region" description="Helical" evidence="6">
    <location>
        <begin position="63"/>
        <end position="84"/>
    </location>
</feature>
<feature type="domain" description="Major facilitator superfamily (MFS) profile" evidence="7">
    <location>
        <begin position="25"/>
        <end position="399"/>
    </location>
</feature>
<keyword evidence="2" id="KW-0813">Transport</keyword>
<dbReference type="InterPro" id="IPR036259">
    <property type="entry name" value="MFS_trans_sf"/>
</dbReference>
<organism evidence="8 9">
    <name type="scientific">Halobacillus litoralis</name>
    <dbReference type="NCBI Taxonomy" id="45668"/>
    <lineage>
        <taxon>Bacteria</taxon>
        <taxon>Bacillati</taxon>
        <taxon>Bacillota</taxon>
        <taxon>Bacilli</taxon>
        <taxon>Bacillales</taxon>
        <taxon>Bacillaceae</taxon>
        <taxon>Halobacillus</taxon>
    </lineage>
</organism>
<dbReference type="PROSITE" id="PS50850">
    <property type="entry name" value="MFS"/>
    <property type="match status" value="1"/>
</dbReference>
<evidence type="ECO:0000313" key="8">
    <source>
        <dbReference type="EMBL" id="QAS51481.1"/>
    </source>
</evidence>
<feature type="transmembrane region" description="Helical" evidence="6">
    <location>
        <begin position="91"/>
        <end position="113"/>
    </location>
</feature>
<protein>
    <submittedName>
        <fullName evidence="8">MFS transporter</fullName>
    </submittedName>
</protein>
<evidence type="ECO:0000313" key="9">
    <source>
        <dbReference type="Proteomes" id="UP000287756"/>
    </source>
</evidence>